<dbReference type="EC" id="3.2.1.17" evidence="2"/>
<dbReference type="Proteomes" id="UP000702425">
    <property type="component" value="Unassembled WGS sequence"/>
</dbReference>
<dbReference type="InterPro" id="IPR036366">
    <property type="entry name" value="PGBDSf"/>
</dbReference>
<dbReference type="GO" id="GO:0003796">
    <property type="term" value="F:lysozyme activity"/>
    <property type="evidence" value="ECO:0007669"/>
    <property type="project" value="UniProtKB-EC"/>
</dbReference>
<dbReference type="SUPFAM" id="SSF47090">
    <property type="entry name" value="PGBD-like"/>
    <property type="match status" value="1"/>
</dbReference>
<gene>
    <name evidence="2" type="primary">lyc</name>
    <name evidence="2" type="ORF">E5S67_02844</name>
</gene>
<keyword evidence="2" id="KW-0326">Glycosidase</keyword>
<dbReference type="InterPro" id="IPR036365">
    <property type="entry name" value="PGBD-like_sf"/>
</dbReference>
<keyword evidence="3" id="KW-1185">Reference proteome</keyword>
<reference evidence="2 3" key="1">
    <citation type="journal article" date="2020" name="Sci. Rep.">
        <title>A novel cyanobacterial geosmin producer, revising GeoA distribution and dispersion patterns in Bacteria.</title>
        <authorList>
            <person name="Churro C."/>
            <person name="Semedo-Aguiar A.P."/>
            <person name="Silva A.D."/>
            <person name="Pereira-Leal J.B."/>
            <person name="Leite R.B."/>
        </authorList>
    </citation>
    <scope>NUCLEOTIDE SEQUENCE [LARGE SCALE GENOMIC DNA]</scope>
    <source>
        <strain evidence="2 3">IPMA8</strain>
    </source>
</reference>
<name>A0ABX2CXH1_9CYAN</name>
<accession>A0ABX2CXH1</accession>
<feature type="domain" description="Peptidoglycan binding-like" evidence="1">
    <location>
        <begin position="29"/>
        <end position="82"/>
    </location>
</feature>
<dbReference type="EMBL" id="SRRZ01000047">
    <property type="protein sequence ID" value="NQE35114.1"/>
    <property type="molecule type" value="Genomic_DNA"/>
</dbReference>
<organism evidence="2 3">
    <name type="scientific">Microcoleus asticus IPMA8</name>
    <dbReference type="NCBI Taxonomy" id="2563858"/>
    <lineage>
        <taxon>Bacteria</taxon>
        <taxon>Bacillati</taxon>
        <taxon>Cyanobacteriota</taxon>
        <taxon>Cyanophyceae</taxon>
        <taxon>Oscillatoriophycideae</taxon>
        <taxon>Oscillatoriales</taxon>
        <taxon>Microcoleaceae</taxon>
        <taxon>Microcoleus</taxon>
        <taxon>Microcoleus asticus</taxon>
    </lineage>
</organism>
<evidence type="ECO:0000259" key="1">
    <source>
        <dbReference type="Pfam" id="PF01471"/>
    </source>
</evidence>
<evidence type="ECO:0000313" key="2">
    <source>
        <dbReference type="EMBL" id="NQE35114.1"/>
    </source>
</evidence>
<sequence>MQTTNAIRIELPSCHYFPLLKRNDAVTQNEDVRYLQRLLNASGFSVNTDGGFGAKTQQAVINFQKQQQILADGIVGSKTWNKFGVCTTIF</sequence>
<dbReference type="Gene3D" id="1.10.101.10">
    <property type="entry name" value="PGBD-like superfamily/PGBD"/>
    <property type="match status" value="1"/>
</dbReference>
<dbReference type="RefSeq" id="WP_172188248.1">
    <property type="nucleotide sequence ID" value="NZ_CAWPPK010000260.1"/>
</dbReference>
<keyword evidence="2" id="KW-0378">Hydrolase</keyword>
<comment type="caution">
    <text evidence="2">The sequence shown here is derived from an EMBL/GenBank/DDBJ whole genome shotgun (WGS) entry which is preliminary data.</text>
</comment>
<evidence type="ECO:0000313" key="3">
    <source>
        <dbReference type="Proteomes" id="UP000702425"/>
    </source>
</evidence>
<protein>
    <submittedName>
        <fullName evidence="2">Autolytic lysozyme</fullName>
        <ecNumber evidence="2">3.2.1.17</ecNumber>
    </submittedName>
</protein>
<proteinExistence type="predicted"/>
<dbReference type="Pfam" id="PF01471">
    <property type="entry name" value="PG_binding_1"/>
    <property type="match status" value="1"/>
</dbReference>
<dbReference type="InterPro" id="IPR002477">
    <property type="entry name" value="Peptidoglycan-bd-like"/>
</dbReference>